<dbReference type="PANTHER" id="PTHR42760">
    <property type="entry name" value="SHORT-CHAIN DEHYDROGENASES/REDUCTASES FAMILY MEMBER"/>
    <property type="match status" value="1"/>
</dbReference>
<dbReference type="GO" id="GO:0048038">
    <property type="term" value="F:quinone binding"/>
    <property type="evidence" value="ECO:0007669"/>
    <property type="project" value="TreeGrafter"/>
</dbReference>
<comment type="caution">
    <text evidence="3">The sequence shown here is derived from an EMBL/GenBank/DDBJ whole genome shotgun (WGS) entry which is preliminary data.</text>
</comment>
<name>A0A560IP11_9PROT</name>
<dbReference type="InterPro" id="IPR036291">
    <property type="entry name" value="NAD(P)-bd_dom_sf"/>
</dbReference>
<dbReference type="PRINTS" id="PR00081">
    <property type="entry name" value="GDHRDH"/>
</dbReference>
<dbReference type="AlphaFoldDB" id="A0A560IP11"/>
<proteinExistence type="inferred from homology"/>
<organism evidence="3 4">
    <name type="scientific">Nitrospirillum amazonense</name>
    <dbReference type="NCBI Taxonomy" id="28077"/>
    <lineage>
        <taxon>Bacteria</taxon>
        <taxon>Pseudomonadati</taxon>
        <taxon>Pseudomonadota</taxon>
        <taxon>Alphaproteobacteria</taxon>
        <taxon>Rhodospirillales</taxon>
        <taxon>Azospirillaceae</taxon>
        <taxon>Nitrospirillum</taxon>
    </lineage>
</organism>
<evidence type="ECO:0000256" key="1">
    <source>
        <dbReference type="ARBA" id="ARBA00006484"/>
    </source>
</evidence>
<keyword evidence="2" id="KW-0560">Oxidoreductase</keyword>
<dbReference type="GO" id="GO:0016616">
    <property type="term" value="F:oxidoreductase activity, acting on the CH-OH group of donors, NAD or NADP as acceptor"/>
    <property type="evidence" value="ECO:0007669"/>
    <property type="project" value="TreeGrafter"/>
</dbReference>
<dbReference type="GO" id="GO:0006633">
    <property type="term" value="P:fatty acid biosynthetic process"/>
    <property type="evidence" value="ECO:0007669"/>
    <property type="project" value="TreeGrafter"/>
</dbReference>
<dbReference type="PANTHER" id="PTHR42760:SF133">
    <property type="entry name" value="3-OXOACYL-[ACYL-CARRIER-PROTEIN] REDUCTASE"/>
    <property type="match status" value="1"/>
</dbReference>
<evidence type="ECO:0000256" key="2">
    <source>
        <dbReference type="ARBA" id="ARBA00023002"/>
    </source>
</evidence>
<gene>
    <name evidence="3" type="ORF">FBZ92_106228</name>
</gene>
<evidence type="ECO:0000313" key="3">
    <source>
        <dbReference type="EMBL" id="TWB60667.1"/>
    </source>
</evidence>
<dbReference type="CDD" id="cd05233">
    <property type="entry name" value="SDR_c"/>
    <property type="match status" value="1"/>
</dbReference>
<reference evidence="3 4" key="1">
    <citation type="submission" date="2019-06" db="EMBL/GenBank/DDBJ databases">
        <title>Genomic Encyclopedia of Type Strains, Phase IV (KMG-V): Genome sequencing to study the core and pangenomes of soil and plant-associated prokaryotes.</title>
        <authorList>
            <person name="Whitman W."/>
        </authorList>
    </citation>
    <scope>NUCLEOTIDE SEQUENCE [LARGE SCALE GENOMIC DNA]</scope>
    <source>
        <strain evidence="3 4">BR 11140</strain>
    </source>
</reference>
<dbReference type="Pfam" id="PF00106">
    <property type="entry name" value="adh_short"/>
    <property type="match status" value="1"/>
</dbReference>
<protein>
    <submittedName>
        <fullName evidence="3">Short subunit dehydrogenase</fullName>
    </submittedName>
</protein>
<comment type="similarity">
    <text evidence="1">Belongs to the short-chain dehydrogenases/reductases (SDR) family.</text>
</comment>
<dbReference type="Gene3D" id="3.40.50.720">
    <property type="entry name" value="NAD(P)-binding Rossmann-like Domain"/>
    <property type="match status" value="1"/>
</dbReference>
<dbReference type="InterPro" id="IPR002347">
    <property type="entry name" value="SDR_fam"/>
</dbReference>
<dbReference type="EMBL" id="VITT01000006">
    <property type="protein sequence ID" value="TWB60667.1"/>
    <property type="molecule type" value="Genomic_DNA"/>
</dbReference>
<evidence type="ECO:0000313" key="4">
    <source>
        <dbReference type="Proteomes" id="UP000318050"/>
    </source>
</evidence>
<dbReference type="SUPFAM" id="SSF51735">
    <property type="entry name" value="NAD(P)-binding Rossmann-fold domains"/>
    <property type="match status" value="1"/>
</dbReference>
<sequence length="123" mass="12627">MSTHEGRVAIITGGRQGIGRGVADLLAKRGAKVVMVNRTDAADVADAIGHGAIAIAADITSEAAWAKVASTVESAFGRADILVHAAGAHPMATLEQMTPEAWRSVMALILDAHLMGDAPSCRS</sequence>
<accession>A0A560IP11</accession>
<dbReference type="Proteomes" id="UP000318050">
    <property type="component" value="Unassembled WGS sequence"/>
</dbReference>